<proteinExistence type="predicted"/>
<evidence type="ECO:0000256" key="1">
    <source>
        <dbReference type="SAM" id="MobiDB-lite"/>
    </source>
</evidence>
<feature type="region of interest" description="Disordered" evidence="1">
    <location>
        <begin position="15"/>
        <end position="90"/>
    </location>
</feature>
<feature type="compositionally biased region" description="Basic and acidic residues" evidence="1">
    <location>
        <begin position="32"/>
        <end position="53"/>
    </location>
</feature>
<dbReference type="RefSeq" id="XP_053028340.1">
    <property type="nucleotide sequence ID" value="XM_053164365.1"/>
</dbReference>
<dbReference type="PANTHER" id="PTHR13596:SF0">
    <property type="entry name" value="SI:CH211-39K3.2-RELATED"/>
    <property type="match status" value="1"/>
</dbReference>
<reference evidence="2" key="1">
    <citation type="submission" date="2022-10" db="EMBL/GenBank/DDBJ databases">
        <title>Puccinia triticina Genome sequencing and assembly.</title>
        <authorList>
            <person name="Li C."/>
        </authorList>
    </citation>
    <scope>NUCLEOTIDE SEQUENCE</scope>
    <source>
        <strain evidence="2">Pt15</strain>
    </source>
</reference>
<dbReference type="EMBL" id="CP110437">
    <property type="protein sequence ID" value="WAQ92785.1"/>
    <property type="molecule type" value="Genomic_DNA"/>
</dbReference>
<feature type="compositionally biased region" description="Polar residues" evidence="1">
    <location>
        <begin position="15"/>
        <end position="31"/>
    </location>
</feature>
<evidence type="ECO:0000313" key="2">
    <source>
        <dbReference type="EMBL" id="WAQ92785.1"/>
    </source>
</evidence>
<organism evidence="2 3">
    <name type="scientific">Puccinia triticina</name>
    <dbReference type="NCBI Taxonomy" id="208348"/>
    <lineage>
        <taxon>Eukaryota</taxon>
        <taxon>Fungi</taxon>
        <taxon>Dikarya</taxon>
        <taxon>Basidiomycota</taxon>
        <taxon>Pucciniomycotina</taxon>
        <taxon>Pucciniomycetes</taxon>
        <taxon>Pucciniales</taxon>
        <taxon>Pucciniaceae</taxon>
        <taxon>Puccinia</taxon>
    </lineage>
</organism>
<accession>A0ABY7D6C6</accession>
<dbReference type="PANTHER" id="PTHR13596">
    <property type="entry name" value="SMALL EDRK-RICH FACTOR 1"/>
    <property type="match status" value="1"/>
</dbReference>
<dbReference type="Proteomes" id="UP001164743">
    <property type="component" value="Chromosome 17A"/>
</dbReference>
<feature type="compositionally biased region" description="Basic and acidic residues" evidence="1">
    <location>
        <begin position="60"/>
        <end position="74"/>
    </location>
</feature>
<name>A0ABY7D6C6_9BASI</name>
<dbReference type="GeneID" id="77805260"/>
<dbReference type="InterPro" id="IPR040211">
    <property type="entry name" value="SERF1/2-like"/>
</dbReference>
<evidence type="ECO:0000313" key="3">
    <source>
        <dbReference type="Proteomes" id="UP001164743"/>
    </source>
</evidence>
<gene>
    <name evidence="2" type="ORF">PtA15_17A267</name>
</gene>
<evidence type="ECO:0008006" key="4">
    <source>
        <dbReference type="Google" id="ProtNLM"/>
    </source>
</evidence>
<keyword evidence="3" id="KW-1185">Reference proteome</keyword>
<protein>
    <recommendedName>
        <fullName evidence="4">Small EDRK-rich factor-like N-terminal domain-containing protein</fullName>
    </recommendedName>
</protein>
<sequence>MTRQFFNALFKNASQDSKPTVLTSSNLCGNQRENDRAKAAKKLADLQKSKQKESAASLTRRREEDAQKMREKQAKALALKGESGGGTAKK</sequence>